<dbReference type="EMBL" id="MBTG01000023">
    <property type="protein sequence ID" value="OPH53341.1"/>
    <property type="molecule type" value="Genomic_DNA"/>
</dbReference>
<evidence type="ECO:0000313" key="2">
    <source>
        <dbReference type="Proteomes" id="UP000190626"/>
    </source>
</evidence>
<sequence>MTISKSRSTGQTPSQPLSARALNRALLARQLLLSRSDLSVREAVRHLVGLQAQAPNPPYVALWARLRQFRHEELSAHLMERSMVRIALMRSTLHLITADDCVTLRPLLQSVQERGLKGSFGKKLAGLDLDALAAAGRALLEAQPLTFSELGKRLQALWPHGDATALSQAVRCRLPLVQVPPRGIWGVSGQAAHTTAEAWLDRPLAEDPDLEAMLLRYLAAFGPASVKDMQVWSGLTRLREVVERLRPSLLAFRDEQGNELFDLPGAPRPDPATPAPMRFLSEFDNMLLSYDDRSRILQDDDKHLVFTDNGIIRATLLVDGFVCGIWSVTQKRKAADLNISLFRPISEEQLNSLREEAGLLFNFVAPDAETRDIHLTYSRNF</sequence>
<organism evidence="1 2">
    <name type="scientific">Paenibacillus ferrarius</name>
    <dbReference type="NCBI Taxonomy" id="1469647"/>
    <lineage>
        <taxon>Bacteria</taxon>
        <taxon>Bacillati</taxon>
        <taxon>Bacillota</taxon>
        <taxon>Bacilli</taxon>
        <taxon>Bacillales</taxon>
        <taxon>Paenibacillaceae</taxon>
        <taxon>Paenibacillus</taxon>
    </lineage>
</organism>
<dbReference type="RefSeq" id="WP_079415356.1">
    <property type="nucleotide sequence ID" value="NZ_MBTG01000023.1"/>
</dbReference>
<dbReference type="InterPro" id="IPR009351">
    <property type="entry name" value="AlkZ-like"/>
</dbReference>
<dbReference type="STRING" id="1469647.BC351_05550"/>
<evidence type="ECO:0008006" key="3">
    <source>
        <dbReference type="Google" id="ProtNLM"/>
    </source>
</evidence>
<dbReference type="PANTHER" id="PTHR38479">
    <property type="entry name" value="LMO0824 PROTEIN"/>
    <property type="match status" value="1"/>
</dbReference>
<dbReference type="PANTHER" id="PTHR38479:SF2">
    <property type="entry name" value="WINGED HELIX DNA-BINDING DOMAIN-CONTAINING PROTEIN"/>
    <property type="match status" value="1"/>
</dbReference>
<gene>
    <name evidence="1" type="ORF">BC351_05550</name>
</gene>
<dbReference type="AlphaFoldDB" id="A0A1V4HFG7"/>
<reference evidence="2" key="1">
    <citation type="submission" date="2016-07" db="EMBL/GenBank/DDBJ databases">
        <authorList>
            <person name="Florea S."/>
            <person name="Webb J.S."/>
            <person name="Jaromczyk J."/>
            <person name="Schardl C.L."/>
        </authorList>
    </citation>
    <scope>NUCLEOTIDE SEQUENCE [LARGE SCALE GENOMIC DNA]</scope>
    <source>
        <strain evidence="2">CY1</strain>
    </source>
</reference>
<dbReference type="Pfam" id="PF06224">
    <property type="entry name" value="AlkZ-like"/>
    <property type="match status" value="1"/>
</dbReference>
<evidence type="ECO:0000313" key="1">
    <source>
        <dbReference type="EMBL" id="OPH53341.1"/>
    </source>
</evidence>
<name>A0A1V4HFG7_9BACL</name>
<keyword evidence="2" id="KW-1185">Reference proteome</keyword>
<dbReference type="Proteomes" id="UP000190626">
    <property type="component" value="Unassembled WGS sequence"/>
</dbReference>
<proteinExistence type="predicted"/>
<protein>
    <recommendedName>
        <fullName evidence="3">Winged helix DNA-binding domain-containing protein</fullName>
    </recommendedName>
</protein>
<comment type="caution">
    <text evidence="1">The sequence shown here is derived from an EMBL/GenBank/DDBJ whole genome shotgun (WGS) entry which is preliminary data.</text>
</comment>
<accession>A0A1V4HFG7</accession>
<dbReference type="OrthoDB" id="57247at2"/>